<feature type="domain" description="TonB-dependent receptor plug" evidence="6">
    <location>
        <begin position="79"/>
        <end position="192"/>
    </location>
</feature>
<proteinExistence type="inferred from homology"/>
<organism evidence="7 8">
    <name type="scientific">Sphingobium ummariense RL-3</name>
    <dbReference type="NCBI Taxonomy" id="1346791"/>
    <lineage>
        <taxon>Bacteria</taxon>
        <taxon>Pseudomonadati</taxon>
        <taxon>Pseudomonadota</taxon>
        <taxon>Alphaproteobacteria</taxon>
        <taxon>Sphingomonadales</taxon>
        <taxon>Sphingomonadaceae</taxon>
        <taxon>Sphingobium</taxon>
    </lineage>
</organism>
<evidence type="ECO:0000313" key="7">
    <source>
        <dbReference type="EMBL" id="EQB34220.1"/>
    </source>
</evidence>
<gene>
    <name evidence="7" type="ORF">M529_00980</name>
</gene>
<keyword evidence="8" id="KW-1185">Reference proteome</keyword>
<feature type="domain" description="TonB-dependent receptor-like beta-barrel" evidence="5">
    <location>
        <begin position="473"/>
        <end position="959"/>
    </location>
</feature>
<sequence length="993" mass="108003">MSVEEAIRRLLRDTDLRIKSSDGRTYLLAPQPEVPLARAAAMAPQPDGNALPPLPAARDEEIVVTGFRWSLATALMEKKRHSAAVDMILAEDIGKFPDANLAESMQRLPGISLTRGDGGEGRNITVRGLAAEFTRVRINGMESTSQTGASDAYGGSNDSRSFDFNVFPSEIFSSLAVRKTATADVEEGSLGATIDLNTPHPLDYRSDFVLSGTARGLRNSVAERVDPRLSALISRKFADGTFGVLASASYGRRHTRDVGYSAVLALPAWVNGNFCSPLGVKPLNPAPNPVKGTDALNCSNGNPRTGSVAAWNEVQGRLGPQGQPGGGAFFPRLPRYLDSQQDAERYGGSLGFQWKPDDDTSVSLDGVYSRFDVSRADSYISGLSFARSASNNGQPMTSIRDIAINDGGSVTYGLFDGVDIRSERWIDLFSTTLKQATLEGSRRLSDTVKIHGLAGLSTSILNSPYRGWVNIDAVDTDGFSFDFRDDATFPTIGFGIDVADPANFAYAPGLPDGTVRGTWSARQLRRTTRNRTFALDLDWEIAPLFTLRIGTQYRESDYRSTVHNLDPAKQATQQLPAGTTLADIGLQIRGLDKLLGHGAPASWVAVDHDRFREAVGYDDSWFCGIECGAPDARVRERIKSGYAMIVFRTDEVLPFTIRGDVGMRYAHSGQYSMGYIPSAAPAGAPFPVVGQRLTARRSYEDWLPSMNLAVELASDMVLRLSAARVMSRPQLAPLIPGATIDAVGRRGSITNPFLDPIRAATYDAALEWYFAPGSLLSLAYFRKDISTYIQSIDSLIPFNQLGLPESLLINSQTQPEELFIINRLANTPGGRLTGLEINAQAPLRFLPGWLGNFGILASATFVRSKIDYILQSVDGMPTLSSTADLIGLSRRTASGTFYYEDKGFSARITGNYRSGFIRTIPSGAADSDYIGNKPTFFMDFSASVGVRPGVRILFEAQNLTNEKNVQYIDSVRQDSLFALKNGRTFTLGATFRM</sequence>
<dbReference type="InterPro" id="IPR012910">
    <property type="entry name" value="Plug_dom"/>
</dbReference>
<keyword evidence="2 4" id="KW-0472">Membrane</keyword>
<dbReference type="Gene3D" id="2.170.130.10">
    <property type="entry name" value="TonB-dependent receptor, plug domain"/>
    <property type="match status" value="1"/>
</dbReference>
<evidence type="ECO:0000259" key="6">
    <source>
        <dbReference type="Pfam" id="PF07715"/>
    </source>
</evidence>
<comment type="similarity">
    <text evidence="4">Belongs to the TonB-dependent receptor family.</text>
</comment>
<dbReference type="PATRIC" id="fig|1346791.3.peg.185"/>
<comment type="subcellular location">
    <subcellularLocation>
        <location evidence="1 4">Cell outer membrane</location>
    </subcellularLocation>
</comment>
<dbReference type="GO" id="GO:0009279">
    <property type="term" value="C:cell outer membrane"/>
    <property type="evidence" value="ECO:0007669"/>
    <property type="project" value="UniProtKB-SubCell"/>
</dbReference>
<keyword evidence="4" id="KW-0798">TonB box</keyword>
<evidence type="ECO:0000259" key="5">
    <source>
        <dbReference type="Pfam" id="PF00593"/>
    </source>
</evidence>
<dbReference type="SUPFAM" id="SSF56935">
    <property type="entry name" value="Porins"/>
    <property type="match status" value="1"/>
</dbReference>
<dbReference type="Gene3D" id="2.40.170.20">
    <property type="entry name" value="TonB-dependent receptor, beta-barrel domain"/>
    <property type="match status" value="1"/>
</dbReference>
<keyword evidence="3" id="KW-0998">Cell outer membrane</keyword>
<dbReference type="InterPro" id="IPR036942">
    <property type="entry name" value="Beta-barrel_TonB_sf"/>
</dbReference>
<accession>T0IZK5</accession>
<dbReference type="InterPro" id="IPR010104">
    <property type="entry name" value="TonB_rcpt_bac"/>
</dbReference>
<dbReference type="Pfam" id="PF00593">
    <property type="entry name" value="TonB_dep_Rec_b-barrel"/>
    <property type="match status" value="1"/>
</dbReference>
<reference evidence="7 8" key="1">
    <citation type="journal article" date="2013" name="Genome Announc.">
        <title>Draft Genome Sequence of Sphingobium ummariense Strain RL-3, a Hexachlorocyclohexane-Degrading Bacterium.</title>
        <authorList>
            <person name="Kohli P."/>
            <person name="Dua A."/>
            <person name="Sangwan N."/>
            <person name="Oldach P."/>
            <person name="Khurana J.P."/>
            <person name="Lal R."/>
        </authorList>
    </citation>
    <scope>NUCLEOTIDE SEQUENCE [LARGE SCALE GENOMIC DNA]</scope>
    <source>
        <strain evidence="7 8">RL-3</strain>
    </source>
</reference>
<dbReference type="Proteomes" id="UP000015523">
    <property type="component" value="Unassembled WGS sequence"/>
</dbReference>
<dbReference type="AlphaFoldDB" id="T0IZK5"/>
<evidence type="ECO:0000313" key="8">
    <source>
        <dbReference type="Proteomes" id="UP000015523"/>
    </source>
</evidence>
<evidence type="ECO:0000256" key="3">
    <source>
        <dbReference type="ARBA" id="ARBA00023237"/>
    </source>
</evidence>
<dbReference type="EMBL" id="AUWY01000019">
    <property type="protein sequence ID" value="EQB34220.1"/>
    <property type="molecule type" value="Genomic_DNA"/>
</dbReference>
<dbReference type="NCBIfam" id="TIGR01782">
    <property type="entry name" value="TonB-Xanth-Caul"/>
    <property type="match status" value="1"/>
</dbReference>
<dbReference type="eggNOG" id="COG4771">
    <property type="taxonomic scope" value="Bacteria"/>
</dbReference>
<dbReference type="CDD" id="cd01347">
    <property type="entry name" value="ligand_gated_channel"/>
    <property type="match status" value="1"/>
</dbReference>
<dbReference type="InterPro" id="IPR037066">
    <property type="entry name" value="Plug_dom_sf"/>
</dbReference>
<comment type="caution">
    <text evidence="7">The sequence shown here is derived from an EMBL/GenBank/DDBJ whole genome shotgun (WGS) entry which is preliminary data.</text>
</comment>
<evidence type="ECO:0000256" key="1">
    <source>
        <dbReference type="ARBA" id="ARBA00004442"/>
    </source>
</evidence>
<dbReference type="STRING" id="1346791.M529_00980"/>
<name>T0IZK5_9SPHN</name>
<dbReference type="InterPro" id="IPR000531">
    <property type="entry name" value="Beta-barrel_TonB"/>
</dbReference>
<protein>
    <recommendedName>
        <fullName evidence="9">TonB-dependent receptor</fullName>
    </recommendedName>
</protein>
<evidence type="ECO:0000256" key="4">
    <source>
        <dbReference type="RuleBase" id="RU003357"/>
    </source>
</evidence>
<dbReference type="Pfam" id="PF07715">
    <property type="entry name" value="Plug"/>
    <property type="match status" value="1"/>
</dbReference>
<dbReference type="PANTHER" id="PTHR40980">
    <property type="entry name" value="PLUG DOMAIN-CONTAINING PROTEIN"/>
    <property type="match status" value="1"/>
</dbReference>
<dbReference type="eggNOG" id="COG1629">
    <property type="taxonomic scope" value="Bacteria"/>
</dbReference>
<evidence type="ECO:0000256" key="2">
    <source>
        <dbReference type="ARBA" id="ARBA00023136"/>
    </source>
</evidence>
<dbReference type="PANTHER" id="PTHR40980:SF3">
    <property type="entry name" value="TONB-DEPENDENT RECEPTOR-LIKE BETA-BARREL DOMAIN-CONTAINING PROTEIN"/>
    <property type="match status" value="1"/>
</dbReference>
<evidence type="ECO:0008006" key="9">
    <source>
        <dbReference type="Google" id="ProtNLM"/>
    </source>
</evidence>